<dbReference type="RefSeq" id="WP_104983371.1">
    <property type="nucleotide sequence ID" value="NZ_CP012673.1"/>
</dbReference>
<dbReference type="EMBL" id="CP012673">
    <property type="protein sequence ID" value="AUX44910.1"/>
    <property type="molecule type" value="Genomic_DNA"/>
</dbReference>
<proteinExistence type="predicted"/>
<gene>
    <name evidence="1" type="ORF">SOCE26_063800</name>
</gene>
<organism evidence="1 2">
    <name type="scientific">Sorangium cellulosum</name>
    <name type="common">Polyangium cellulosum</name>
    <dbReference type="NCBI Taxonomy" id="56"/>
    <lineage>
        <taxon>Bacteria</taxon>
        <taxon>Pseudomonadati</taxon>
        <taxon>Myxococcota</taxon>
        <taxon>Polyangia</taxon>
        <taxon>Polyangiales</taxon>
        <taxon>Polyangiaceae</taxon>
        <taxon>Sorangium</taxon>
    </lineage>
</organism>
<dbReference type="AlphaFoldDB" id="A0A2L0F046"/>
<name>A0A2L0F046_SORCE</name>
<evidence type="ECO:0000313" key="2">
    <source>
        <dbReference type="Proteomes" id="UP000238348"/>
    </source>
</evidence>
<dbReference type="OrthoDB" id="5879783at2"/>
<sequence>MISVFAAVCPYRFEVGRSYPVEVSLWALDGLVLEQPAAPVAAPRLLRRGDGFGYLVVGRLDGRVLDAGIKFDDPLFEREFAYLSGQTVEVEVDRIEAAFLVE</sequence>
<accession>A0A2L0F046</accession>
<reference evidence="1 2" key="1">
    <citation type="submission" date="2015-09" db="EMBL/GenBank/DDBJ databases">
        <title>Sorangium comparison.</title>
        <authorList>
            <person name="Zaburannyi N."/>
            <person name="Bunk B."/>
            <person name="Overmann J."/>
            <person name="Mueller R."/>
        </authorList>
    </citation>
    <scope>NUCLEOTIDE SEQUENCE [LARGE SCALE GENOMIC DNA]</scope>
    <source>
        <strain evidence="1 2">So ce26</strain>
    </source>
</reference>
<dbReference type="Proteomes" id="UP000238348">
    <property type="component" value="Chromosome"/>
</dbReference>
<protein>
    <submittedName>
        <fullName evidence="1">Uncharacterized protein</fullName>
    </submittedName>
</protein>
<evidence type="ECO:0000313" key="1">
    <source>
        <dbReference type="EMBL" id="AUX44910.1"/>
    </source>
</evidence>